<gene>
    <name evidence="5" type="ORF">g.5070</name>
</gene>
<protein>
    <recommendedName>
        <fullName evidence="6">Nuclear pore complex protein Nup205</fullName>
    </recommendedName>
</protein>
<name>A0A1B6F6K0_9HEMI</name>
<dbReference type="PANTHER" id="PTHR31344">
    <property type="entry name" value="NUCLEAR PORE COMPLEX PROTEIN NUP205"/>
    <property type="match status" value="1"/>
</dbReference>
<comment type="similarity">
    <text evidence="2">Belongs to the NUP186/NUP192/NUP205 family.</text>
</comment>
<dbReference type="GO" id="GO:0044611">
    <property type="term" value="C:nuclear pore inner ring"/>
    <property type="evidence" value="ECO:0007669"/>
    <property type="project" value="TreeGrafter"/>
</dbReference>
<comment type="subcellular location">
    <subcellularLocation>
        <location evidence="1">Nucleus</location>
    </subcellularLocation>
</comment>
<keyword evidence="4" id="KW-0539">Nucleus</keyword>
<dbReference type="Pfam" id="PF11894">
    <property type="entry name" value="Nup192"/>
    <property type="match status" value="1"/>
</dbReference>
<sequence>MEVATNEDLWTPFKELQSLVERAVSSEDDSILDPLQKALQKHKQNFLTLLKNPPKNGKAREELAKATTEGIRLGGLAHQVLPQELVDEIIIISDMYDLNEYMVLDLLTTAQQQMPYHPGLTRGLVAVLLYYDGRKALVTALRILLQARHGLLWTVEAAPEITHYVTTYTKDLLDNDLIMKVLGVLASLDLAKEVELLQNNRALGGPRHHQQVVQLYQDIRQQLADIVYLTAAQNGLAKEPTDCLIEQLRVSKLQADSSGGIDGVTLALQMALLYVLDVGILQRREDGEELLEKMPLISDPRFMPGLLKEFSPRLTDKVWQCEGLKALTQLTLAVTLTSLRVAPPNIQPQGVYEEDEILIDSAINLKVFQFLNNTFLLNETIYKEEFYLRRLHNLLTDFIIQMPLKLKELRNKAEDAAKTYNAYMQEGLDPPSNLSRSLEQLWLSLSRLYGSDPLGLELELDYWPGEGVAQTYAYRTPPRQVSLYKFVRQSSEGLPPTLFVPYMKMLASLVSCQSAARQAFNLLKVNNKQSTITWDHFFNSLNRYYTSLRQELPPMTDTVYRHRSFPKSITPLEIQGLQSVLALVRTVAEHDQMSRLALCENAAWAPLSLLLGLVTCSIQINLKAEMLLTLAALAKSPATAATLWHNLEASQILATVPSTSSYQPRGIQTELEEVECRNEEFPLTRAMLKLLDVLTDVPVPRLLGVGSRTPGFDPYLTFVLHNVFLRFNNRSYKSIQEKWEVCSSCLHLLLKFLTQYEPKVEDFVTTKVQLQGGGSTSINPPPGYHLMAQLCSKSELFRLIMMLIDEGCHMLDGHTVFAGKASMEAATLLCLRTLDTALRLQQRYLVTLSAAASSLLLTGLNKLLLGINSRTGKPDHLLNIAKYVTYNSWLPSHSLYAVRIFLAVTMYPVQQSHIVSVLTSTHQLSIHIRHGFVECLESDDELPSEDDEEMSEVGKTKEAILKLLLQCLGHTPPNLAHYLLGFELEKDVSLTNFQQPGVLGFPLTCLHSVMSLLSASLRSHSDITSPAINPRLTELCYRLIYSLAANVRTSEPTLRFLRSSGDFVQRHLAALPFNTSNRGCDLTQSAWLMKTVAIELKVTAAHQQMSQLSSLINVLVVDKDTLRAERHLGPGTTGAQLTHSFKSDLVDLSAPYKRLILQLLGVLSFNIEPVAAPTWEFFEHNQMENLLTQCEVGSSGGLKVIDVKRLHRLLMDELGVVQGSSTVAQRQLILREIQSVLAHAVKRNRQRHLASATVQYLDAWRQVTEVLFSVAPTDSLPFPLRFSLLLQIIFELLTKVLNSTVMAELAILSSGAVLLLFVSVRNCFTTELNKLSLQTSGRSEGIAEAGAKLAAFLQAKENILKDIMSCMLKWILSSVSSQKLRANLYAALLSFLQLSRQQCEPLPALPTAMESSGSYVSLLDEPRSVLQPVWVSQHASLQVLLGFGERLLVTLCQDFSGGHDICKMLALSCLDLMVELDPHGHWISFLSARGYLKFLIDSLLAADSDLGDLLSSSAIALRPLYVYESKMALLCRVASTPSGAELVLEQNCLACLSSMQVFDSHPDIAPRYPQSRVNSMELDFVPSVSSRYLQLLSPALALCQTILSSLGVENQSAVSQVLHFILSHGDMVTQVLRCGNPFMQLNYLKELQQLTA</sequence>
<dbReference type="GO" id="GO:0017056">
    <property type="term" value="F:structural constituent of nuclear pore"/>
    <property type="evidence" value="ECO:0007669"/>
    <property type="project" value="TreeGrafter"/>
</dbReference>
<evidence type="ECO:0000313" key="5">
    <source>
        <dbReference type="EMBL" id="JAS45815.1"/>
    </source>
</evidence>
<dbReference type="InterPro" id="IPR021827">
    <property type="entry name" value="Nup186/Nup192/Nup205"/>
</dbReference>
<evidence type="ECO:0008006" key="6">
    <source>
        <dbReference type="Google" id="ProtNLM"/>
    </source>
</evidence>
<reference evidence="5" key="1">
    <citation type="submission" date="2015-11" db="EMBL/GenBank/DDBJ databases">
        <title>De novo transcriptome assembly of four potential Pierce s Disease insect vectors from Arizona vineyards.</title>
        <authorList>
            <person name="Tassone E.E."/>
        </authorList>
    </citation>
    <scope>NUCLEOTIDE SEQUENCE</scope>
</reference>
<evidence type="ECO:0000256" key="1">
    <source>
        <dbReference type="ARBA" id="ARBA00004123"/>
    </source>
</evidence>
<evidence type="ECO:0000256" key="4">
    <source>
        <dbReference type="ARBA" id="ARBA00023242"/>
    </source>
</evidence>
<evidence type="ECO:0000256" key="3">
    <source>
        <dbReference type="ARBA" id="ARBA00022448"/>
    </source>
</evidence>
<dbReference type="PANTHER" id="PTHR31344:SF0">
    <property type="entry name" value="NUCLEAR PORE COMPLEX PROTEIN NUP205"/>
    <property type="match status" value="1"/>
</dbReference>
<dbReference type="EMBL" id="GECZ01023954">
    <property type="protein sequence ID" value="JAS45815.1"/>
    <property type="molecule type" value="Transcribed_RNA"/>
</dbReference>
<evidence type="ECO:0000256" key="2">
    <source>
        <dbReference type="ARBA" id="ARBA00005892"/>
    </source>
</evidence>
<feature type="non-terminal residue" evidence="5">
    <location>
        <position position="1652"/>
    </location>
</feature>
<organism evidence="5">
    <name type="scientific">Cuerna arida</name>
    <dbReference type="NCBI Taxonomy" id="1464854"/>
    <lineage>
        <taxon>Eukaryota</taxon>
        <taxon>Metazoa</taxon>
        <taxon>Ecdysozoa</taxon>
        <taxon>Arthropoda</taxon>
        <taxon>Hexapoda</taxon>
        <taxon>Insecta</taxon>
        <taxon>Pterygota</taxon>
        <taxon>Neoptera</taxon>
        <taxon>Paraneoptera</taxon>
        <taxon>Hemiptera</taxon>
        <taxon>Auchenorrhyncha</taxon>
        <taxon>Membracoidea</taxon>
        <taxon>Cicadellidae</taxon>
        <taxon>Cicadellinae</taxon>
        <taxon>Proconiini</taxon>
        <taxon>Cuerna</taxon>
    </lineage>
</organism>
<dbReference type="GO" id="GO:0006999">
    <property type="term" value="P:nuclear pore organization"/>
    <property type="evidence" value="ECO:0007669"/>
    <property type="project" value="TreeGrafter"/>
</dbReference>
<accession>A0A1B6F6K0</accession>
<proteinExistence type="inferred from homology"/>
<keyword evidence="3" id="KW-0813">Transport</keyword>